<evidence type="ECO:0000256" key="1">
    <source>
        <dbReference type="SAM" id="MobiDB-lite"/>
    </source>
</evidence>
<organism evidence="3 4">
    <name type="scientific">Gossypium australe</name>
    <dbReference type="NCBI Taxonomy" id="47621"/>
    <lineage>
        <taxon>Eukaryota</taxon>
        <taxon>Viridiplantae</taxon>
        <taxon>Streptophyta</taxon>
        <taxon>Embryophyta</taxon>
        <taxon>Tracheophyta</taxon>
        <taxon>Spermatophyta</taxon>
        <taxon>Magnoliopsida</taxon>
        <taxon>eudicotyledons</taxon>
        <taxon>Gunneridae</taxon>
        <taxon>Pentapetalae</taxon>
        <taxon>rosids</taxon>
        <taxon>malvids</taxon>
        <taxon>Malvales</taxon>
        <taxon>Malvaceae</taxon>
        <taxon>Malvoideae</taxon>
        <taxon>Gossypium</taxon>
    </lineage>
</organism>
<comment type="caution">
    <text evidence="3">The sequence shown here is derived from an EMBL/GenBank/DDBJ whole genome shotgun (WGS) entry which is preliminary data.</text>
</comment>
<dbReference type="PANTHER" id="PTHR45763:SF8">
    <property type="entry name" value="ALPHA_BETA-HYDROLASES SUPERFAMILY PROTEIN"/>
    <property type="match status" value="1"/>
</dbReference>
<keyword evidence="3" id="KW-0378">Hydrolase</keyword>
<protein>
    <submittedName>
        <fullName evidence="3">Alpha/beta-Hydrolases superfamily protein isoform 1</fullName>
    </submittedName>
</protein>
<feature type="domain" description="AB hydrolase-1" evidence="2">
    <location>
        <begin position="215"/>
        <end position="483"/>
    </location>
</feature>
<feature type="region of interest" description="Disordered" evidence="1">
    <location>
        <begin position="43"/>
        <end position="62"/>
    </location>
</feature>
<sequence>MADVRGANTWREELASLVEDTGILYTGEAATFSSLPPFNPEKSTAMAAAVSETDHETEPPETLKEQVTEFLKSWCEMVLELGRGCRDILQQTVVTEDSFVVQKLGGPVARVSSRLRFLNELLPEDRDPVHAWPVIFFVFILALSALNLNGGHDGLAPAVKKVLVHPPSASRIQLPDGRHLAYREIGVPADKARFSLMAPHSFLSSRLAGIPGVKIPLLEEFGVRLVSYDLPGFGESDPHPSRNLNSSAFDMLHLADAVGVDDKFWVLGYSGGSIHAWAALRYVPHRIAGAAVVAPMINPYEPSMTKEEMRSIWGESLPRRKLMYYLARRLPKLLSFFYRRSFLSGKHGRIEKLMSVSLGRRDEILTEGATFEDFWHRDVEESVRQGNTKPFIEEAILLVSNWGFSLADLQVQRKCYRNGIFPWLKSLYSQAECELAGFLGPIHIWQGMDDQAVPQGMIDHISRVLPGATMHKLPNEGHFSFFFFCDECHRQIFSTLFGSPQGPLEQARDGVLERKVGYGYAMIELGAKQFSSCSDMFQNNCRRRRVPARAQPWWFQWPDHVIFLHVHLSWVVVRAFCTGNLSTPGKGTDRNFD</sequence>
<dbReference type="PANTHER" id="PTHR45763">
    <property type="entry name" value="HYDROLASE, ALPHA/BETA FOLD FAMILY PROTEIN, EXPRESSED-RELATED"/>
    <property type="match status" value="1"/>
</dbReference>
<dbReference type="AlphaFoldDB" id="A0A5B6UEX6"/>
<name>A0A5B6UEX6_9ROSI</name>
<dbReference type="SUPFAM" id="SSF53474">
    <property type="entry name" value="alpha/beta-Hydrolases"/>
    <property type="match status" value="1"/>
</dbReference>
<dbReference type="Gene3D" id="3.40.50.1820">
    <property type="entry name" value="alpha/beta hydrolase"/>
    <property type="match status" value="1"/>
</dbReference>
<dbReference type="InterPro" id="IPR000073">
    <property type="entry name" value="AB_hydrolase_1"/>
</dbReference>
<accession>A0A5B6UEX6</accession>
<dbReference type="Proteomes" id="UP000325315">
    <property type="component" value="Unassembled WGS sequence"/>
</dbReference>
<keyword evidence="4" id="KW-1185">Reference proteome</keyword>
<dbReference type="InterPro" id="IPR029058">
    <property type="entry name" value="AB_hydrolase_fold"/>
</dbReference>
<feature type="compositionally biased region" description="Basic and acidic residues" evidence="1">
    <location>
        <begin position="52"/>
        <end position="62"/>
    </location>
</feature>
<dbReference type="Pfam" id="PF00561">
    <property type="entry name" value="Abhydrolase_1"/>
    <property type="match status" value="1"/>
</dbReference>
<evidence type="ECO:0000313" key="4">
    <source>
        <dbReference type="Proteomes" id="UP000325315"/>
    </source>
</evidence>
<dbReference type="EMBL" id="SMMG02000012">
    <property type="protein sequence ID" value="KAA3455124.1"/>
    <property type="molecule type" value="Genomic_DNA"/>
</dbReference>
<evidence type="ECO:0000259" key="2">
    <source>
        <dbReference type="Pfam" id="PF00561"/>
    </source>
</evidence>
<evidence type="ECO:0000313" key="3">
    <source>
        <dbReference type="EMBL" id="KAA3455124.1"/>
    </source>
</evidence>
<proteinExistence type="predicted"/>
<dbReference type="GO" id="GO:0016787">
    <property type="term" value="F:hydrolase activity"/>
    <property type="evidence" value="ECO:0007669"/>
    <property type="project" value="UniProtKB-KW"/>
</dbReference>
<dbReference type="OrthoDB" id="294702at2759"/>
<gene>
    <name evidence="3" type="ORF">EPI10_018186</name>
</gene>
<reference evidence="4" key="1">
    <citation type="journal article" date="2019" name="Plant Biotechnol. J.">
        <title>Genome sequencing of the Australian wild diploid species Gossypium australe highlights disease resistance and delayed gland morphogenesis.</title>
        <authorList>
            <person name="Cai Y."/>
            <person name="Cai X."/>
            <person name="Wang Q."/>
            <person name="Wang P."/>
            <person name="Zhang Y."/>
            <person name="Cai C."/>
            <person name="Xu Y."/>
            <person name="Wang K."/>
            <person name="Zhou Z."/>
            <person name="Wang C."/>
            <person name="Geng S."/>
            <person name="Li B."/>
            <person name="Dong Q."/>
            <person name="Hou Y."/>
            <person name="Wang H."/>
            <person name="Ai P."/>
            <person name="Liu Z."/>
            <person name="Yi F."/>
            <person name="Sun M."/>
            <person name="An G."/>
            <person name="Cheng J."/>
            <person name="Zhang Y."/>
            <person name="Shi Q."/>
            <person name="Xie Y."/>
            <person name="Shi X."/>
            <person name="Chang Y."/>
            <person name="Huang F."/>
            <person name="Chen Y."/>
            <person name="Hong S."/>
            <person name="Mi L."/>
            <person name="Sun Q."/>
            <person name="Zhang L."/>
            <person name="Zhou B."/>
            <person name="Peng R."/>
            <person name="Zhang X."/>
            <person name="Liu F."/>
        </authorList>
    </citation>
    <scope>NUCLEOTIDE SEQUENCE [LARGE SCALE GENOMIC DNA]</scope>
    <source>
        <strain evidence="4">cv. PA1801</strain>
    </source>
</reference>